<evidence type="ECO:0000313" key="3">
    <source>
        <dbReference type="Proteomes" id="UP000004994"/>
    </source>
</evidence>
<feature type="transmembrane region" description="Helical" evidence="1">
    <location>
        <begin position="26"/>
        <end position="48"/>
    </location>
</feature>
<keyword evidence="3" id="KW-1185">Reference proteome</keyword>
<organism evidence="2">
    <name type="scientific">Solanum lycopersicum</name>
    <name type="common">Tomato</name>
    <name type="synonym">Lycopersicon esculentum</name>
    <dbReference type="NCBI Taxonomy" id="4081"/>
    <lineage>
        <taxon>Eukaryota</taxon>
        <taxon>Viridiplantae</taxon>
        <taxon>Streptophyta</taxon>
        <taxon>Embryophyta</taxon>
        <taxon>Tracheophyta</taxon>
        <taxon>Spermatophyta</taxon>
        <taxon>Magnoliopsida</taxon>
        <taxon>eudicotyledons</taxon>
        <taxon>Gunneridae</taxon>
        <taxon>Pentapetalae</taxon>
        <taxon>asterids</taxon>
        <taxon>lamiids</taxon>
        <taxon>Solanales</taxon>
        <taxon>Solanaceae</taxon>
        <taxon>Solanoideae</taxon>
        <taxon>Solaneae</taxon>
        <taxon>Solanum</taxon>
        <taxon>Solanum subgen. Lycopersicon</taxon>
    </lineage>
</organism>
<keyword evidence="1" id="KW-1133">Transmembrane helix</keyword>
<dbReference type="Proteomes" id="UP000004994">
    <property type="component" value="Chromosome 7"/>
</dbReference>
<protein>
    <submittedName>
        <fullName evidence="2">Uncharacterized protein</fullName>
    </submittedName>
</protein>
<dbReference type="AlphaFoldDB" id="A0A3Q7I9A9"/>
<dbReference type="Gramene" id="Solyc07g054350.1.1">
    <property type="protein sequence ID" value="Solyc07g054350.1.1.1"/>
    <property type="gene ID" value="Solyc07g054350.1"/>
</dbReference>
<keyword evidence="1" id="KW-0812">Transmembrane</keyword>
<evidence type="ECO:0000256" key="1">
    <source>
        <dbReference type="SAM" id="Phobius"/>
    </source>
</evidence>
<sequence>MTAGLLSSGMEIPDHFLACWPFCRRFVAFFFLFCEMYLTFACLFLGCCRH</sequence>
<dbReference type="InParanoid" id="A0A3Q7I9A9"/>
<name>A0A3Q7I9A9_SOLLC</name>
<keyword evidence="1" id="KW-0472">Membrane</keyword>
<evidence type="ECO:0000313" key="2">
    <source>
        <dbReference type="EnsemblPlants" id="Solyc07g054350.1.1.1"/>
    </source>
</evidence>
<reference evidence="2" key="1">
    <citation type="journal article" date="2012" name="Nature">
        <title>The tomato genome sequence provides insights into fleshy fruit evolution.</title>
        <authorList>
            <consortium name="Tomato Genome Consortium"/>
        </authorList>
    </citation>
    <scope>NUCLEOTIDE SEQUENCE [LARGE SCALE GENOMIC DNA]</scope>
    <source>
        <strain evidence="2">cv. Heinz 1706</strain>
    </source>
</reference>
<dbReference type="EnsemblPlants" id="Solyc07g054350.1.1">
    <property type="protein sequence ID" value="Solyc07g054350.1.1.1"/>
    <property type="gene ID" value="Solyc07g054350.1"/>
</dbReference>
<proteinExistence type="predicted"/>
<reference evidence="2" key="2">
    <citation type="submission" date="2019-01" db="UniProtKB">
        <authorList>
            <consortium name="EnsemblPlants"/>
        </authorList>
    </citation>
    <scope>IDENTIFICATION</scope>
    <source>
        <strain evidence="2">cv. Heinz 1706</strain>
    </source>
</reference>
<accession>A0A3Q7I9A9</accession>
<dbReference type="PaxDb" id="4081-Solyc07g054350.1.1"/>